<dbReference type="SUPFAM" id="SSF46565">
    <property type="entry name" value="Chaperone J-domain"/>
    <property type="match status" value="1"/>
</dbReference>
<dbReference type="Pfam" id="PF01556">
    <property type="entry name" value="DnaJ_C"/>
    <property type="match status" value="1"/>
</dbReference>
<dbReference type="InterPro" id="IPR002939">
    <property type="entry name" value="DnaJ_C"/>
</dbReference>
<dbReference type="InterPro" id="IPR001623">
    <property type="entry name" value="DnaJ_domain"/>
</dbReference>
<dbReference type="InterPro" id="IPR018253">
    <property type="entry name" value="DnaJ_domain_CS"/>
</dbReference>
<dbReference type="PROSITE" id="PS00636">
    <property type="entry name" value="DNAJ_1"/>
    <property type="match status" value="1"/>
</dbReference>
<evidence type="ECO:0000313" key="4">
    <source>
        <dbReference type="Proteomes" id="UP000492820"/>
    </source>
</evidence>
<evidence type="ECO:0000313" key="3">
    <source>
        <dbReference type="EMBL" id="CDS18749.1"/>
    </source>
</evidence>
<dbReference type="GO" id="GO:0051087">
    <property type="term" value="F:protein-folding chaperone binding"/>
    <property type="evidence" value="ECO:0007669"/>
    <property type="project" value="TreeGrafter"/>
</dbReference>
<dbReference type="GO" id="GO:0005829">
    <property type="term" value="C:cytosol"/>
    <property type="evidence" value="ECO:0007669"/>
    <property type="project" value="TreeGrafter"/>
</dbReference>
<dbReference type="InterPro" id="IPR008971">
    <property type="entry name" value="HSP40/DnaJ_pept-bd"/>
</dbReference>
<protein>
    <submittedName>
        <fullName evidence="3 5">DnaJ subfamily B 3</fullName>
    </submittedName>
</protein>
<reference evidence="3 4" key="1">
    <citation type="journal article" date="2013" name="Nature">
        <title>The genomes of four tapeworm species reveal adaptations to parasitism.</title>
        <authorList>
            <person name="Tsai I.J."/>
            <person name="Zarowiecki M."/>
            <person name="Holroyd N."/>
            <person name="Garciarrubio A."/>
            <person name="Sanchez-Flores A."/>
            <person name="Brooks K.L."/>
            <person name="Tracey A."/>
            <person name="Bobes R.J."/>
            <person name="Fragoso G."/>
            <person name="Sciutto E."/>
            <person name="Aslett M."/>
            <person name="Beasley H."/>
            <person name="Bennett H.M."/>
            <person name="Cai J."/>
            <person name="Camicia F."/>
            <person name="Clark R."/>
            <person name="Cucher M."/>
            <person name="De Silva N."/>
            <person name="Day T.A."/>
            <person name="Deplazes P."/>
            <person name="Estrada K."/>
            <person name="Fernandez C."/>
            <person name="Holland P.W."/>
            <person name="Hou J."/>
            <person name="Hu S."/>
            <person name="Huckvale T."/>
            <person name="Hung S.S."/>
            <person name="Kamenetzky L."/>
            <person name="Keane J.A."/>
            <person name="Kiss F."/>
            <person name="Koziol U."/>
            <person name="Lambert O."/>
            <person name="Liu K."/>
            <person name="Luo X."/>
            <person name="Luo Y."/>
            <person name="Macchiaroli N."/>
            <person name="Nichol S."/>
            <person name="Paps J."/>
            <person name="Parkinson J."/>
            <person name="Pouchkina-Stantcheva N."/>
            <person name="Riddiford N."/>
            <person name="Rosenzvit M."/>
            <person name="Salinas G."/>
            <person name="Wasmuth J.D."/>
            <person name="Zamanian M."/>
            <person name="Zheng Y."/>
            <person name="Cai X."/>
            <person name="Soberon X."/>
            <person name="Olson P.D."/>
            <person name="Laclette J.P."/>
            <person name="Brehm K."/>
            <person name="Berriman M."/>
            <person name="Garciarrubio A."/>
            <person name="Bobes R.J."/>
            <person name="Fragoso G."/>
            <person name="Sanchez-Flores A."/>
            <person name="Estrada K."/>
            <person name="Cevallos M.A."/>
            <person name="Morett E."/>
            <person name="Gonzalez V."/>
            <person name="Portillo T."/>
            <person name="Ochoa-Leyva A."/>
            <person name="Jose M.V."/>
            <person name="Sciutto E."/>
            <person name="Landa A."/>
            <person name="Jimenez L."/>
            <person name="Valdes V."/>
            <person name="Carrero J.C."/>
            <person name="Larralde C."/>
            <person name="Morales-Montor J."/>
            <person name="Limon-Lason J."/>
            <person name="Soberon X."/>
            <person name="Laclette J.P."/>
        </authorList>
    </citation>
    <scope>NUCLEOTIDE SEQUENCE [LARGE SCALE GENOMIC DNA]</scope>
</reference>
<reference evidence="3" key="2">
    <citation type="submission" date="2014-06" db="EMBL/GenBank/DDBJ databases">
        <authorList>
            <person name="Aslett M."/>
        </authorList>
    </citation>
    <scope>NUCLEOTIDE SEQUENCE</scope>
</reference>
<name>A0A068WGC1_ECHGR</name>
<dbReference type="PANTHER" id="PTHR24078">
    <property type="entry name" value="DNAJ HOMOLOG SUBFAMILY C MEMBER"/>
    <property type="match status" value="1"/>
</dbReference>
<dbReference type="FunFam" id="2.60.260.20:FF:000006">
    <property type="entry name" value="DnaJ subfamily B member 13"/>
    <property type="match status" value="1"/>
</dbReference>
<dbReference type="OrthoDB" id="550424at2759"/>
<dbReference type="Proteomes" id="UP000492820">
    <property type="component" value="Unassembled WGS sequence"/>
</dbReference>
<dbReference type="PANTHER" id="PTHR24078:SF519">
    <property type="entry name" value="DNAJ HOMOLOG SUBFAMILY B MEMBER 13"/>
    <property type="match status" value="1"/>
</dbReference>
<dbReference type="GO" id="GO:0051082">
    <property type="term" value="F:unfolded protein binding"/>
    <property type="evidence" value="ECO:0007669"/>
    <property type="project" value="InterPro"/>
</dbReference>
<evidence type="ECO:0000259" key="2">
    <source>
        <dbReference type="PROSITE" id="PS50076"/>
    </source>
</evidence>
<keyword evidence="1" id="KW-0143">Chaperone</keyword>
<proteinExistence type="predicted"/>
<feature type="domain" description="J" evidence="2">
    <location>
        <begin position="14"/>
        <end position="84"/>
    </location>
</feature>
<dbReference type="Gene3D" id="1.10.287.110">
    <property type="entry name" value="DnaJ domain"/>
    <property type="match status" value="1"/>
</dbReference>
<dbReference type="InterPro" id="IPR051339">
    <property type="entry name" value="DnaJ_subfamily_B"/>
</dbReference>
<dbReference type="PRINTS" id="PR00625">
    <property type="entry name" value="JDOMAIN"/>
</dbReference>
<dbReference type="SUPFAM" id="SSF49493">
    <property type="entry name" value="HSP40/DnaJ peptide-binding domain"/>
    <property type="match status" value="2"/>
</dbReference>
<dbReference type="CDD" id="cd10747">
    <property type="entry name" value="DnaJ_C"/>
    <property type="match status" value="1"/>
</dbReference>
<reference evidence="5" key="3">
    <citation type="submission" date="2020-10" db="UniProtKB">
        <authorList>
            <consortium name="WormBaseParasite"/>
        </authorList>
    </citation>
    <scope>IDENTIFICATION</scope>
</reference>
<accession>A0A068WGC1</accession>
<sequence>MPHYSNSVQFNCASNYMITLVSTGCASYLSQGLAVSTYRRQALRFHPLRNKQPESDTLQRFTWISEAYEVLKDPVLRARYDQYGEAGLKHGTPGVYTEPVKYLYHGDPYKTFQEYFGDWNPFKEFTEEMTREQMENFGRKDGRGQMKKAEPTIVKLMLTLEELYNGCIKKMTLKYTAFDKDCQTTEIKEKTLTMVIRAGFREGASLIFKEEGNQGPNVIPGDVIFVVTALEHPFFRREGINLHHTEKIHVGQALLGCVVEIPTLDKRVLHVAITNIIKPDYVKVVRGEGMPDSCNPKEKGDLYIDFDIIYPDKLTRKERIDLEAALFREGEPLQILT</sequence>
<dbReference type="InterPro" id="IPR036869">
    <property type="entry name" value="J_dom_sf"/>
</dbReference>
<dbReference type="WBParaSite" id="EgrG_000658700">
    <property type="protein sequence ID" value="EgrG_000658700"/>
    <property type="gene ID" value="EgrG_000658700"/>
</dbReference>
<evidence type="ECO:0000256" key="1">
    <source>
        <dbReference type="ARBA" id="ARBA00023186"/>
    </source>
</evidence>
<dbReference type="Gene3D" id="2.60.260.20">
    <property type="entry name" value="Urease metallochaperone UreE, N-terminal domain"/>
    <property type="match status" value="2"/>
</dbReference>
<gene>
    <name evidence="3" type="ORF">EgrG_000658700</name>
</gene>
<dbReference type="CDD" id="cd06257">
    <property type="entry name" value="DnaJ"/>
    <property type="match status" value="1"/>
</dbReference>
<dbReference type="EMBL" id="LK028578">
    <property type="protein sequence ID" value="CDS18749.1"/>
    <property type="molecule type" value="Genomic_DNA"/>
</dbReference>
<organism evidence="3">
    <name type="scientific">Echinococcus granulosus</name>
    <name type="common">Hydatid tapeworm</name>
    <dbReference type="NCBI Taxonomy" id="6210"/>
    <lineage>
        <taxon>Eukaryota</taxon>
        <taxon>Metazoa</taxon>
        <taxon>Spiralia</taxon>
        <taxon>Lophotrochozoa</taxon>
        <taxon>Platyhelminthes</taxon>
        <taxon>Cestoda</taxon>
        <taxon>Eucestoda</taxon>
        <taxon>Cyclophyllidea</taxon>
        <taxon>Taeniidae</taxon>
        <taxon>Echinococcus</taxon>
        <taxon>Echinococcus granulosus group</taxon>
    </lineage>
</organism>
<dbReference type="GO" id="GO:0006457">
    <property type="term" value="P:protein folding"/>
    <property type="evidence" value="ECO:0007669"/>
    <property type="project" value="InterPro"/>
</dbReference>
<dbReference type="AlphaFoldDB" id="A0A068WGC1"/>
<dbReference type="FunFam" id="2.60.260.20:FF:000002">
    <property type="entry name" value="Dnaj homolog subfamily b member"/>
    <property type="match status" value="1"/>
</dbReference>
<dbReference type="PROSITE" id="PS50076">
    <property type="entry name" value="DNAJ_2"/>
    <property type="match status" value="1"/>
</dbReference>
<dbReference type="Pfam" id="PF00226">
    <property type="entry name" value="DnaJ"/>
    <property type="match status" value="1"/>
</dbReference>
<evidence type="ECO:0000313" key="5">
    <source>
        <dbReference type="WBParaSite" id="EgrG_000658700"/>
    </source>
</evidence>